<proteinExistence type="predicted"/>
<protein>
    <recommendedName>
        <fullName evidence="1">DUF559 domain-containing protein</fullName>
    </recommendedName>
</protein>
<reference evidence="2 3" key="1">
    <citation type="journal article" date="2016" name="Nat. Commun.">
        <title>Thousands of microbial genomes shed light on interconnected biogeochemical processes in an aquifer system.</title>
        <authorList>
            <person name="Anantharaman K."/>
            <person name="Brown C.T."/>
            <person name="Hug L.A."/>
            <person name="Sharon I."/>
            <person name="Castelle C.J."/>
            <person name="Probst A.J."/>
            <person name="Thomas B.C."/>
            <person name="Singh A."/>
            <person name="Wilkins M.J."/>
            <person name="Karaoz U."/>
            <person name="Brodie E.L."/>
            <person name="Williams K.H."/>
            <person name="Hubbard S.S."/>
            <person name="Banfield J.F."/>
        </authorList>
    </citation>
    <scope>NUCLEOTIDE SEQUENCE [LARGE SCALE GENOMIC DNA]</scope>
</reference>
<dbReference type="Gene3D" id="3.40.960.10">
    <property type="entry name" value="VSR Endonuclease"/>
    <property type="match status" value="1"/>
</dbReference>
<organism evidence="2 3">
    <name type="scientific">Candidatus Nomurabacteria bacterium GWB1_40_6</name>
    <dbReference type="NCBI Taxonomy" id="1801727"/>
    <lineage>
        <taxon>Bacteria</taxon>
        <taxon>Candidatus Nomuraibacteriota</taxon>
    </lineage>
</organism>
<dbReference type="EMBL" id="MFTD01000002">
    <property type="protein sequence ID" value="OGI47181.1"/>
    <property type="molecule type" value="Genomic_DNA"/>
</dbReference>
<dbReference type="AlphaFoldDB" id="A0A1F6TPX6"/>
<name>A0A1F6TPX6_9BACT</name>
<evidence type="ECO:0000259" key="1">
    <source>
        <dbReference type="Pfam" id="PF04480"/>
    </source>
</evidence>
<dbReference type="CDD" id="cd01038">
    <property type="entry name" value="Endonuclease_DUF559"/>
    <property type="match status" value="1"/>
</dbReference>
<dbReference type="Proteomes" id="UP000176484">
    <property type="component" value="Unassembled WGS sequence"/>
</dbReference>
<dbReference type="SUPFAM" id="SSF52980">
    <property type="entry name" value="Restriction endonuclease-like"/>
    <property type="match status" value="1"/>
</dbReference>
<dbReference type="InterPro" id="IPR007569">
    <property type="entry name" value="DUF559"/>
</dbReference>
<dbReference type="InterPro" id="IPR011335">
    <property type="entry name" value="Restrct_endonuc-II-like"/>
</dbReference>
<dbReference type="Pfam" id="PF04480">
    <property type="entry name" value="DUF559"/>
    <property type="match status" value="1"/>
</dbReference>
<evidence type="ECO:0000313" key="3">
    <source>
        <dbReference type="Proteomes" id="UP000176484"/>
    </source>
</evidence>
<evidence type="ECO:0000313" key="2">
    <source>
        <dbReference type="EMBL" id="OGI47181.1"/>
    </source>
</evidence>
<dbReference type="PANTHER" id="PTHR38590">
    <property type="entry name" value="BLL0828 PROTEIN"/>
    <property type="match status" value="1"/>
</dbReference>
<accession>A0A1F6TPX6</accession>
<dbReference type="InterPro" id="IPR047216">
    <property type="entry name" value="Endonuclease_DUF559_bact"/>
</dbReference>
<gene>
    <name evidence="2" type="ORF">A2121_01710</name>
</gene>
<dbReference type="PANTHER" id="PTHR38590:SF1">
    <property type="entry name" value="BLL0828 PROTEIN"/>
    <property type="match status" value="1"/>
</dbReference>
<feature type="domain" description="DUF559" evidence="1">
    <location>
        <begin position="12"/>
        <end position="113"/>
    </location>
</feature>
<sequence>MFLYNDPKFKPRRKELRQNETKEEKLLWNSLRGEKLQYKFIRQCSIGPYILDFYCREKRIGIELDGFQHLDNKDYDRERDDYLLLNDIKILRFWNSEISANIDEVLEKIKKELHLSPPPNVGGGRVGV</sequence>
<comment type="caution">
    <text evidence="2">The sequence shown here is derived from an EMBL/GenBank/DDBJ whole genome shotgun (WGS) entry which is preliminary data.</text>
</comment>